<proteinExistence type="predicted"/>
<dbReference type="AlphaFoldDB" id="A0AAV7NZA8"/>
<name>A0AAV7NZA8_PLEWA</name>
<dbReference type="Gene3D" id="1.10.287.3160">
    <property type="match status" value="1"/>
</dbReference>
<accession>A0AAV7NZA8</accession>
<sequence>MDAAKAALHDMPQDLQGLLPDAQAVATQVIQVRLDTTDSVARAMGTCIATRRHAWLRTSRFSSDVQATLLDLPFDGDKLFGSKAESALERLKSVGQQ</sequence>
<evidence type="ECO:0000313" key="2">
    <source>
        <dbReference type="Proteomes" id="UP001066276"/>
    </source>
</evidence>
<evidence type="ECO:0000313" key="1">
    <source>
        <dbReference type="EMBL" id="KAJ1120280.1"/>
    </source>
</evidence>
<gene>
    <name evidence="1" type="ORF">NDU88_008454</name>
</gene>
<protein>
    <submittedName>
        <fullName evidence="1">Uncharacterized protein</fullName>
    </submittedName>
</protein>
<dbReference type="EMBL" id="JANPWB010000012">
    <property type="protein sequence ID" value="KAJ1120280.1"/>
    <property type="molecule type" value="Genomic_DNA"/>
</dbReference>
<comment type="caution">
    <text evidence="1">The sequence shown here is derived from an EMBL/GenBank/DDBJ whole genome shotgun (WGS) entry which is preliminary data.</text>
</comment>
<keyword evidence="2" id="KW-1185">Reference proteome</keyword>
<reference evidence="1" key="1">
    <citation type="journal article" date="2022" name="bioRxiv">
        <title>Sequencing and chromosome-scale assembly of the giantPleurodeles waltlgenome.</title>
        <authorList>
            <person name="Brown T."/>
            <person name="Elewa A."/>
            <person name="Iarovenko S."/>
            <person name="Subramanian E."/>
            <person name="Araus A.J."/>
            <person name="Petzold A."/>
            <person name="Susuki M."/>
            <person name="Suzuki K.-i.T."/>
            <person name="Hayashi T."/>
            <person name="Toyoda A."/>
            <person name="Oliveira C."/>
            <person name="Osipova E."/>
            <person name="Leigh N.D."/>
            <person name="Simon A."/>
            <person name="Yun M.H."/>
        </authorList>
    </citation>
    <scope>NUCLEOTIDE SEQUENCE</scope>
    <source>
        <strain evidence="1">20211129_DDA</strain>
        <tissue evidence="1">Liver</tissue>
    </source>
</reference>
<organism evidence="1 2">
    <name type="scientific">Pleurodeles waltl</name>
    <name type="common">Iberian ribbed newt</name>
    <dbReference type="NCBI Taxonomy" id="8319"/>
    <lineage>
        <taxon>Eukaryota</taxon>
        <taxon>Metazoa</taxon>
        <taxon>Chordata</taxon>
        <taxon>Craniata</taxon>
        <taxon>Vertebrata</taxon>
        <taxon>Euteleostomi</taxon>
        <taxon>Amphibia</taxon>
        <taxon>Batrachia</taxon>
        <taxon>Caudata</taxon>
        <taxon>Salamandroidea</taxon>
        <taxon>Salamandridae</taxon>
        <taxon>Pleurodelinae</taxon>
        <taxon>Pleurodeles</taxon>
    </lineage>
</organism>
<dbReference type="Proteomes" id="UP001066276">
    <property type="component" value="Chromosome 8"/>
</dbReference>